<evidence type="ECO:0000256" key="1">
    <source>
        <dbReference type="SAM" id="MobiDB-lite"/>
    </source>
</evidence>
<sequence>MSKRSSGPDRSPVVKRLKTDNPLVQASVDDGKPHQETNSPSWKPKTDLSAEKLDELWDSSLQRFRRFGKLEDIQKAVEYSSWALELTPTNYPDLARRLGNSGESLYDRFQRLGELDDIQKAIEYETRALDLTPTDHPDMPHRLASLG</sequence>
<evidence type="ECO:0000313" key="2">
    <source>
        <dbReference type="EMBL" id="CAE6405157.1"/>
    </source>
</evidence>
<dbReference type="AlphaFoldDB" id="A0A8H2WWN1"/>
<comment type="caution">
    <text evidence="2">The sequence shown here is derived from an EMBL/GenBank/DDBJ whole genome shotgun (WGS) entry which is preliminary data.</text>
</comment>
<reference evidence="2" key="1">
    <citation type="submission" date="2021-01" db="EMBL/GenBank/DDBJ databases">
        <authorList>
            <person name="Kaushik A."/>
        </authorList>
    </citation>
    <scope>NUCLEOTIDE SEQUENCE</scope>
    <source>
        <strain evidence="2">AG4-R118</strain>
    </source>
</reference>
<protein>
    <submittedName>
        <fullName evidence="2">Uncharacterized protein</fullName>
    </submittedName>
</protein>
<gene>
    <name evidence="2" type="ORF">RDB_LOCUS7007</name>
</gene>
<feature type="non-terminal residue" evidence="2">
    <location>
        <position position="1"/>
    </location>
</feature>
<name>A0A8H2WWN1_9AGAM</name>
<organism evidence="2 3">
    <name type="scientific">Rhizoctonia solani</name>
    <dbReference type="NCBI Taxonomy" id="456999"/>
    <lineage>
        <taxon>Eukaryota</taxon>
        <taxon>Fungi</taxon>
        <taxon>Dikarya</taxon>
        <taxon>Basidiomycota</taxon>
        <taxon>Agaricomycotina</taxon>
        <taxon>Agaricomycetes</taxon>
        <taxon>Cantharellales</taxon>
        <taxon>Ceratobasidiaceae</taxon>
        <taxon>Rhizoctonia</taxon>
    </lineage>
</organism>
<dbReference type="SUPFAM" id="SSF48452">
    <property type="entry name" value="TPR-like"/>
    <property type="match status" value="1"/>
</dbReference>
<feature type="region of interest" description="Disordered" evidence="1">
    <location>
        <begin position="1"/>
        <end position="47"/>
    </location>
</feature>
<dbReference type="EMBL" id="CAJMWX010000150">
    <property type="protein sequence ID" value="CAE6405157.1"/>
    <property type="molecule type" value="Genomic_DNA"/>
</dbReference>
<dbReference type="Gene3D" id="1.25.40.10">
    <property type="entry name" value="Tetratricopeptide repeat domain"/>
    <property type="match status" value="1"/>
</dbReference>
<dbReference type="Proteomes" id="UP000663888">
    <property type="component" value="Unassembled WGS sequence"/>
</dbReference>
<proteinExistence type="predicted"/>
<dbReference type="InterPro" id="IPR011990">
    <property type="entry name" value="TPR-like_helical_dom_sf"/>
</dbReference>
<evidence type="ECO:0000313" key="3">
    <source>
        <dbReference type="Proteomes" id="UP000663888"/>
    </source>
</evidence>
<accession>A0A8H2WWN1</accession>